<accession>A0ABQ4WAS8</accession>
<keyword evidence="4" id="KW-0255">Endonuclease</keyword>
<dbReference type="InterPro" id="IPR001584">
    <property type="entry name" value="Integrase_cat-core"/>
</dbReference>
<dbReference type="PANTHER" id="PTHR34072:SF59">
    <property type="entry name" value="CCHC-TYPE INTEGRASE"/>
    <property type="match status" value="1"/>
</dbReference>
<keyword evidence="10" id="KW-1185">Reference proteome</keyword>
<reference evidence="9" key="1">
    <citation type="journal article" date="2022" name="Int. J. Mol. Sci.">
        <title>Draft Genome of Tanacetum Coccineum: Genomic Comparison of Closely Related Tanacetum-Family Plants.</title>
        <authorList>
            <person name="Yamashiro T."/>
            <person name="Shiraishi A."/>
            <person name="Nakayama K."/>
            <person name="Satake H."/>
        </authorList>
    </citation>
    <scope>NUCLEOTIDE SEQUENCE</scope>
</reference>
<evidence type="ECO:0000256" key="1">
    <source>
        <dbReference type="ARBA" id="ARBA00022679"/>
    </source>
</evidence>
<evidence type="ECO:0000256" key="5">
    <source>
        <dbReference type="ARBA" id="ARBA00022801"/>
    </source>
</evidence>
<organism evidence="9 10">
    <name type="scientific">Tanacetum coccineum</name>
    <dbReference type="NCBI Taxonomy" id="301880"/>
    <lineage>
        <taxon>Eukaryota</taxon>
        <taxon>Viridiplantae</taxon>
        <taxon>Streptophyta</taxon>
        <taxon>Embryophyta</taxon>
        <taxon>Tracheophyta</taxon>
        <taxon>Spermatophyta</taxon>
        <taxon>Magnoliopsida</taxon>
        <taxon>eudicotyledons</taxon>
        <taxon>Gunneridae</taxon>
        <taxon>Pentapetalae</taxon>
        <taxon>asterids</taxon>
        <taxon>campanulids</taxon>
        <taxon>Asterales</taxon>
        <taxon>Asteraceae</taxon>
        <taxon>Asteroideae</taxon>
        <taxon>Anthemideae</taxon>
        <taxon>Anthemidinae</taxon>
        <taxon>Tanacetum</taxon>
    </lineage>
</organism>
<dbReference type="SUPFAM" id="SSF56672">
    <property type="entry name" value="DNA/RNA polymerases"/>
    <property type="match status" value="1"/>
</dbReference>
<keyword evidence="6" id="KW-0695">RNA-directed DNA polymerase</keyword>
<evidence type="ECO:0000256" key="3">
    <source>
        <dbReference type="ARBA" id="ARBA00022722"/>
    </source>
</evidence>
<feature type="region of interest" description="Disordered" evidence="7">
    <location>
        <begin position="138"/>
        <end position="193"/>
    </location>
</feature>
<proteinExistence type="predicted"/>
<dbReference type="CDD" id="cd09274">
    <property type="entry name" value="RNase_HI_RT_Ty3"/>
    <property type="match status" value="1"/>
</dbReference>
<dbReference type="Proteomes" id="UP001151760">
    <property type="component" value="Unassembled WGS sequence"/>
</dbReference>
<protein>
    <submittedName>
        <fullName evidence="9">Retrotransposon protein, putative, ty3-gypsy subclass</fullName>
    </submittedName>
</protein>
<dbReference type="InterPro" id="IPR043502">
    <property type="entry name" value="DNA/RNA_pol_sf"/>
</dbReference>
<dbReference type="InterPro" id="IPR036397">
    <property type="entry name" value="RNaseH_sf"/>
</dbReference>
<feature type="domain" description="Integrase catalytic" evidence="8">
    <location>
        <begin position="649"/>
        <end position="796"/>
    </location>
</feature>
<keyword evidence="1" id="KW-0808">Transferase</keyword>
<sequence>MVTTRRNSDDDVPNFEAMITAAVVMLYPKGFMFGSKGLQKLQALAFRLLPTPAKAEDWITHNEKYIFKFVVSRPLQDSRLAAFKTRGFAAAARNIEFFMESGNSNNGIEIVIGFRIREQGQRKQGRYDQEVYGRNVKPRKLGNYNQRQHRNQSTRDFNPGHASGSASQRRSTETLPPPPLCTTYGKPHPGGKQKQTARLQLRMAFIRPQCFAVGCTVLILFKEEDVEHRAGVLITKKLMRSFKVEFWLQQVAFRIIMDPSKLSYHQMAETYYGDESEKFFWASGLLPTKFFEELNQNCVMAILTRPSGSGGFQIYMMPRERVLGCVLMQHGKVIAYASRQLKPYEVNYPTHDLELAAVVFALKIWRHYLYGEACDIFTDHKSLKYIFLSENLTEDREDGSGAIGSMRKESNLMPNRTKKLKGRQAISPNDRSFTKVSTKLIVSPFTIQPESTRSVRVLYWKWDEISMDFVTGLPTTQKRHDAIWVVVDRLTKSAHFLPIRKNYGISKLAEIFRQEIVRLHGTPTSIVSRPRSAFTSCFWERITESLGNSSKFVRIFIFNTDGQSQREDHSDFRRYVEGFCFGMDRVGAHTRLLKEKEAVAKRRLKEARSRHHSEELNRFGIQGQAQSSIHRPFENLNVWNFRIVLRFLRSYRTSDVLFIIAFERDTIIIPIACPHLILLIRFSLICPLSEEPESIHRSDETSGILKTFITGIEYQLNHKVKIIICDNRTEFKNNDMNQFCRMKGIKREFSVSRTPQQNRVVERKNRTLIEVARTMLTDSLLPTTFWAEAVSTACYV</sequence>
<dbReference type="PROSITE" id="PS50994">
    <property type="entry name" value="INTEGRASE"/>
    <property type="match status" value="1"/>
</dbReference>
<evidence type="ECO:0000256" key="6">
    <source>
        <dbReference type="ARBA" id="ARBA00022918"/>
    </source>
</evidence>
<dbReference type="InterPro" id="IPR041373">
    <property type="entry name" value="RT_RNaseH"/>
</dbReference>
<keyword evidence="5" id="KW-0378">Hydrolase</keyword>
<dbReference type="Gene3D" id="3.10.20.370">
    <property type="match status" value="1"/>
</dbReference>
<keyword evidence="2" id="KW-0548">Nucleotidyltransferase</keyword>
<evidence type="ECO:0000256" key="4">
    <source>
        <dbReference type="ARBA" id="ARBA00022759"/>
    </source>
</evidence>
<name>A0ABQ4WAS8_9ASTR</name>
<evidence type="ECO:0000313" key="10">
    <source>
        <dbReference type="Proteomes" id="UP001151760"/>
    </source>
</evidence>
<dbReference type="SUPFAM" id="SSF53098">
    <property type="entry name" value="Ribonuclease H-like"/>
    <property type="match status" value="2"/>
</dbReference>
<dbReference type="Gene3D" id="3.30.420.10">
    <property type="entry name" value="Ribonuclease H-like superfamily/Ribonuclease H"/>
    <property type="match status" value="2"/>
</dbReference>
<gene>
    <name evidence="9" type="ORF">Tco_0600104</name>
</gene>
<evidence type="ECO:0000313" key="9">
    <source>
        <dbReference type="EMBL" id="GJS49983.1"/>
    </source>
</evidence>
<evidence type="ECO:0000256" key="7">
    <source>
        <dbReference type="SAM" id="MobiDB-lite"/>
    </source>
</evidence>
<evidence type="ECO:0000259" key="8">
    <source>
        <dbReference type="PROSITE" id="PS50994"/>
    </source>
</evidence>
<dbReference type="InterPro" id="IPR012337">
    <property type="entry name" value="RNaseH-like_sf"/>
</dbReference>
<reference evidence="9" key="2">
    <citation type="submission" date="2022-01" db="EMBL/GenBank/DDBJ databases">
        <authorList>
            <person name="Yamashiro T."/>
            <person name="Shiraishi A."/>
            <person name="Satake H."/>
            <person name="Nakayama K."/>
        </authorList>
    </citation>
    <scope>NUCLEOTIDE SEQUENCE</scope>
</reference>
<dbReference type="PANTHER" id="PTHR34072">
    <property type="entry name" value="ENZYMATIC POLYPROTEIN-RELATED"/>
    <property type="match status" value="1"/>
</dbReference>
<keyword evidence="3" id="KW-0540">Nuclease</keyword>
<evidence type="ECO:0000256" key="2">
    <source>
        <dbReference type="ARBA" id="ARBA00022695"/>
    </source>
</evidence>
<dbReference type="EMBL" id="BQNB010008482">
    <property type="protein sequence ID" value="GJS49983.1"/>
    <property type="molecule type" value="Genomic_DNA"/>
</dbReference>
<dbReference type="Pfam" id="PF17917">
    <property type="entry name" value="RT_RNaseH"/>
    <property type="match status" value="1"/>
</dbReference>
<comment type="caution">
    <text evidence="9">The sequence shown here is derived from an EMBL/GenBank/DDBJ whole genome shotgun (WGS) entry which is preliminary data.</text>
</comment>